<feature type="region of interest" description="Disordered" evidence="1">
    <location>
        <begin position="1"/>
        <end position="112"/>
    </location>
</feature>
<name>A0A167P8E9_CALVF</name>
<gene>
    <name evidence="2" type="ORF">CALVIDRAFT_561977</name>
</gene>
<feature type="compositionally biased region" description="Polar residues" evidence="1">
    <location>
        <begin position="1"/>
        <end position="10"/>
    </location>
</feature>
<organism evidence="2 3">
    <name type="scientific">Calocera viscosa (strain TUFC12733)</name>
    <dbReference type="NCBI Taxonomy" id="1330018"/>
    <lineage>
        <taxon>Eukaryota</taxon>
        <taxon>Fungi</taxon>
        <taxon>Dikarya</taxon>
        <taxon>Basidiomycota</taxon>
        <taxon>Agaricomycotina</taxon>
        <taxon>Dacrymycetes</taxon>
        <taxon>Dacrymycetales</taxon>
        <taxon>Dacrymycetaceae</taxon>
        <taxon>Calocera</taxon>
    </lineage>
</organism>
<sequence length="369" mass="39957">MPAQRITRTTYGKRANGRATRSAQLDDDDDPMVVPTKVTESKKPPSASRVGSALKGKEFDIPVVRTSGVRRPSTTVPRPPDASIRTPSKPAAISKASLRSSGSLSSPNDLEASDDEMEIAELVRMSAPPADTAKSIGKRKEQVTNEPSSPSRVKRQRLEAYVDVPSVSKSRVHTAQPVVTGKVSPAKPATAVPPQTVKRAVPIIRQDPGSVDKSTLISDYTVNTTHLTNHSRTRGFNWPFDTRASTIWAEERSTCLPRTDSVAFEDVHFAKAGSGEENNQRYAAPFYAAASSYSVSLDADSKTSEKLVCPLRLTATVTRYARHAAPYGRGAQYVQTEPHESLSVTIWFGSVVPFASCNPHQALCLVVTD</sequence>
<evidence type="ECO:0000313" key="3">
    <source>
        <dbReference type="Proteomes" id="UP000076738"/>
    </source>
</evidence>
<keyword evidence="3" id="KW-1185">Reference proteome</keyword>
<accession>A0A167P8E9</accession>
<protein>
    <submittedName>
        <fullName evidence="2">Uncharacterized protein</fullName>
    </submittedName>
</protein>
<dbReference type="EMBL" id="KV417275">
    <property type="protein sequence ID" value="KZO98520.1"/>
    <property type="molecule type" value="Genomic_DNA"/>
</dbReference>
<feature type="region of interest" description="Disordered" evidence="1">
    <location>
        <begin position="126"/>
        <end position="155"/>
    </location>
</feature>
<dbReference type="Proteomes" id="UP000076738">
    <property type="component" value="Unassembled WGS sequence"/>
</dbReference>
<evidence type="ECO:0000313" key="2">
    <source>
        <dbReference type="EMBL" id="KZO98520.1"/>
    </source>
</evidence>
<dbReference type="AlphaFoldDB" id="A0A167P8E9"/>
<proteinExistence type="predicted"/>
<evidence type="ECO:0000256" key="1">
    <source>
        <dbReference type="SAM" id="MobiDB-lite"/>
    </source>
</evidence>
<feature type="compositionally biased region" description="Low complexity" evidence="1">
    <location>
        <begin position="94"/>
        <end position="106"/>
    </location>
</feature>
<reference evidence="2 3" key="1">
    <citation type="journal article" date="2016" name="Mol. Biol. Evol.">
        <title>Comparative Genomics of Early-Diverging Mushroom-Forming Fungi Provides Insights into the Origins of Lignocellulose Decay Capabilities.</title>
        <authorList>
            <person name="Nagy L.G."/>
            <person name="Riley R."/>
            <person name="Tritt A."/>
            <person name="Adam C."/>
            <person name="Daum C."/>
            <person name="Floudas D."/>
            <person name="Sun H."/>
            <person name="Yadav J.S."/>
            <person name="Pangilinan J."/>
            <person name="Larsson K.H."/>
            <person name="Matsuura K."/>
            <person name="Barry K."/>
            <person name="Labutti K."/>
            <person name="Kuo R."/>
            <person name="Ohm R.A."/>
            <person name="Bhattacharya S.S."/>
            <person name="Shirouzu T."/>
            <person name="Yoshinaga Y."/>
            <person name="Martin F.M."/>
            <person name="Grigoriev I.V."/>
            <person name="Hibbett D.S."/>
        </authorList>
    </citation>
    <scope>NUCLEOTIDE SEQUENCE [LARGE SCALE GENOMIC DNA]</scope>
    <source>
        <strain evidence="2 3">TUFC12733</strain>
    </source>
</reference>